<dbReference type="AlphaFoldDB" id="A0A1V2TAY4"/>
<sequence length="133" mass="14029">MNIAPPPPTTIGPLPLHDFPAPHTGLVLGAGLLASYATDWLGTDSVRRFRTRSVRPLSPGDTLTCSARVLQTYLRDGEPHVDLALIGTDRHGATVVQAWATFICPPVDSRDERPDEVCSAVKAPAGALPIGAA</sequence>
<keyword evidence="2" id="KW-1185">Reference proteome</keyword>
<dbReference type="EMBL" id="MUMY01000021">
    <property type="protein sequence ID" value="ONM46673.1"/>
    <property type="molecule type" value="Genomic_DNA"/>
</dbReference>
<dbReference type="Proteomes" id="UP000188836">
    <property type="component" value="Unassembled WGS sequence"/>
</dbReference>
<dbReference type="RefSeq" id="WP_077120310.1">
    <property type="nucleotide sequence ID" value="NZ_LOKT01000020.1"/>
</dbReference>
<protein>
    <recommendedName>
        <fullName evidence="3">MaoC-like domain-containing protein</fullName>
    </recommendedName>
</protein>
<dbReference type="InterPro" id="IPR029069">
    <property type="entry name" value="HotDog_dom_sf"/>
</dbReference>
<evidence type="ECO:0000313" key="1">
    <source>
        <dbReference type="EMBL" id="ONM46673.1"/>
    </source>
</evidence>
<proteinExistence type="predicted"/>
<dbReference type="OrthoDB" id="9800237at2"/>
<name>A0A1V2TAY4_9NOCA</name>
<accession>A0A1V2TAY4</accession>
<organism evidence="1 2">
    <name type="scientific">Nocardia donostiensis</name>
    <dbReference type="NCBI Taxonomy" id="1538463"/>
    <lineage>
        <taxon>Bacteria</taxon>
        <taxon>Bacillati</taxon>
        <taxon>Actinomycetota</taxon>
        <taxon>Actinomycetes</taxon>
        <taxon>Mycobacteriales</taxon>
        <taxon>Nocardiaceae</taxon>
        <taxon>Nocardia</taxon>
    </lineage>
</organism>
<dbReference type="STRING" id="1538463.B0T36_23180"/>
<dbReference type="Gene3D" id="3.10.129.10">
    <property type="entry name" value="Hotdog Thioesterase"/>
    <property type="match status" value="1"/>
</dbReference>
<gene>
    <name evidence="1" type="ORF">B0T46_21590</name>
</gene>
<evidence type="ECO:0008006" key="3">
    <source>
        <dbReference type="Google" id="ProtNLM"/>
    </source>
</evidence>
<evidence type="ECO:0000313" key="2">
    <source>
        <dbReference type="Proteomes" id="UP000188836"/>
    </source>
</evidence>
<reference evidence="1 2" key="1">
    <citation type="journal article" date="2016" name="Antonie Van Leeuwenhoek">
        <title>Nocardia donostiensis sp. nov., isolated from human respiratory specimens.</title>
        <authorList>
            <person name="Ercibengoa M."/>
            <person name="Bell M."/>
            <person name="Marimon J.M."/>
            <person name="Humrighouse B."/>
            <person name="Klenk H.P."/>
            <person name="Potter G."/>
            <person name="Perez-Trallero E."/>
        </authorList>
    </citation>
    <scope>NUCLEOTIDE SEQUENCE [LARGE SCALE GENOMIC DNA]</scope>
    <source>
        <strain evidence="1 2">X1655</strain>
    </source>
</reference>
<comment type="caution">
    <text evidence="1">The sequence shown here is derived from an EMBL/GenBank/DDBJ whole genome shotgun (WGS) entry which is preliminary data.</text>
</comment>
<dbReference type="SUPFAM" id="SSF54637">
    <property type="entry name" value="Thioesterase/thiol ester dehydrase-isomerase"/>
    <property type="match status" value="1"/>
</dbReference>